<feature type="domain" description="Flagellin C-terminal" evidence="5">
    <location>
        <begin position="235"/>
        <end position="317"/>
    </location>
</feature>
<evidence type="ECO:0000256" key="1">
    <source>
        <dbReference type="ARBA" id="ARBA00005709"/>
    </source>
</evidence>
<name>A0ABS4E3T4_9HYPH</name>
<dbReference type="Gene3D" id="1.20.1330.10">
    <property type="entry name" value="f41 fragment of flagellin, N-terminal domain"/>
    <property type="match status" value="1"/>
</dbReference>
<organism evidence="6 7">
    <name type="scientific">Rhizobium halophytocola</name>
    <dbReference type="NCBI Taxonomy" id="735519"/>
    <lineage>
        <taxon>Bacteria</taxon>
        <taxon>Pseudomonadati</taxon>
        <taxon>Pseudomonadota</taxon>
        <taxon>Alphaproteobacteria</taxon>
        <taxon>Hyphomicrobiales</taxon>
        <taxon>Rhizobiaceae</taxon>
        <taxon>Rhizobium/Agrobacterium group</taxon>
        <taxon>Rhizobium</taxon>
    </lineage>
</organism>
<dbReference type="PANTHER" id="PTHR42792">
    <property type="entry name" value="FLAGELLIN"/>
    <property type="match status" value="1"/>
</dbReference>
<dbReference type="Pfam" id="PF00669">
    <property type="entry name" value="Flagellin_N"/>
    <property type="match status" value="1"/>
</dbReference>
<evidence type="ECO:0000259" key="4">
    <source>
        <dbReference type="Pfam" id="PF00669"/>
    </source>
</evidence>
<reference evidence="6 7" key="1">
    <citation type="submission" date="2021-03" db="EMBL/GenBank/DDBJ databases">
        <title>Genomic Encyclopedia of Type Strains, Phase IV (KMG-IV): sequencing the most valuable type-strain genomes for metagenomic binning, comparative biology and taxonomic classification.</title>
        <authorList>
            <person name="Goeker M."/>
        </authorList>
    </citation>
    <scope>NUCLEOTIDE SEQUENCE [LARGE SCALE GENOMIC DNA]</scope>
    <source>
        <strain evidence="6 7">DSM 21600</strain>
    </source>
</reference>
<dbReference type="Pfam" id="PF00700">
    <property type="entry name" value="Flagellin_C"/>
    <property type="match status" value="1"/>
</dbReference>
<keyword evidence="7" id="KW-1185">Reference proteome</keyword>
<evidence type="ECO:0000256" key="2">
    <source>
        <dbReference type="ARBA" id="ARBA00023143"/>
    </source>
</evidence>
<dbReference type="PRINTS" id="PR00207">
    <property type="entry name" value="FLAGELLIN"/>
</dbReference>
<dbReference type="InterPro" id="IPR046358">
    <property type="entry name" value="Flagellin_C"/>
</dbReference>
<comment type="subcellular location">
    <subcellularLocation>
        <location evidence="3">Secreted</location>
    </subcellularLocation>
    <subcellularLocation>
        <location evidence="3">Bacterial flagellum</location>
    </subcellularLocation>
</comment>
<dbReference type="SUPFAM" id="SSF64518">
    <property type="entry name" value="Phase 1 flagellin"/>
    <property type="match status" value="1"/>
</dbReference>
<gene>
    <name evidence="6" type="ORF">J2Z17_004034</name>
</gene>
<dbReference type="Proteomes" id="UP000759443">
    <property type="component" value="Unassembled WGS sequence"/>
</dbReference>
<sequence>MTSISFNSTAASALSLLTGSNKALQESQDRISSGLRVNQAADNAAYWSIATSMRADNLSLSSAEDATGLAAAVTDTAALGMEQATSIVSDIQSKLILAKAVGGDKTAINSEIDVLKDQLKTVAKSASFNGQNWLNLDKGQSPQVESMVASVSKSSEGQLSVNVIDFDTAGSTLVSAENADDGMLTRSYSGTTATGSAYEYYLLDPGATTPTSASAKPISLSASTTNDDIDGMIAATNAMMSSLTDAGAQIGATASRISQNTEFLADLQDVTAKGVGRLVDSNMEEEATRLSAAKVQQQLQTQMLNIANSGTRSSLSLFM</sequence>
<evidence type="ECO:0000313" key="6">
    <source>
        <dbReference type="EMBL" id="MBP1852576.1"/>
    </source>
</evidence>
<comment type="caution">
    <text evidence="6">The sequence shown here is derived from an EMBL/GenBank/DDBJ whole genome shotgun (WGS) entry which is preliminary data.</text>
</comment>
<proteinExistence type="inferred from homology"/>
<dbReference type="PANTHER" id="PTHR42792:SF2">
    <property type="entry name" value="FLAGELLIN"/>
    <property type="match status" value="1"/>
</dbReference>
<comment type="similarity">
    <text evidence="1 3">Belongs to the bacterial flagellin family.</text>
</comment>
<keyword evidence="6" id="KW-0282">Flagellum</keyword>
<evidence type="ECO:0000259" key="5">
    <source>
        <dbReference type="Pfam" id="PF00700"/>
    </source>
</evidence>
<dbReference type="EMBL" id="JAGGJU010000012">
    <property type="protein sequence ID" value="MBP1852576.1"/>
    <property type="molecule type" value="Genomic_DNA"/>
</dbReference>
<comment type="function">
    <text evidence="3">Flagellin is the subunit protein which polymerizes to form the filaments of bacterial flagella.</text>
</comment>
<feature type="domain" description="Flagellin N-terminal" evidence="4">
    <location>
        <begin position="4"/>
        <end position="135"/>
    </location>
</feature>
<dbReference type="InterPro" id="IPR001492">
    <property type="entry name" value="Flagellin"/>
</dbReference>
<evidence type="ECO:0000256" key="3">
    <source>
        <dbReference type="RuleBase" id="RU362073"/>
    </source>
</evidence>
<protein>
    <recommendedName>
        <fullName evidence="3">Flagellin</fullName>
    </recommendedName>
</protein>
<dbReference type="RefSeq" id="WP_209947511.1">
    <property type="nucleotide sequence ID" value="NZ_JAGGJU010000012.1"/>
</dbReference>
<dbReference type="InterPro" id="IPR001029">
    <property type="entry name" value="Flagellin_N"/>
</dbReference>
<keyword evidence="3" id="KW-0964">Secreted</keyword>
<accession>A0ABS4E3T4</accession>
<keyword evidence="6" id="KW-0966">Cell projection</keyword>
<keyword evidence="6" id="KW-0969">Cilium</keyword>
<evidence type="ECO:0000313" key="7">
    <source>
        <dbReference type="Proteomes" id="UP000759443"/>
    </source>
</evidence>
<keyword evidence="2 3" id="KW-0975">Bacterial flagellum</keyword>